<sequence length="67" mass="7065">MEPFASSGSPLQDLEGDALYALRRAMKDHSNVLSHLTKTLGNSFCNCSGSGSGEASIAADRHNTEPI</sequence>
<keyword evidence="2" id="KW-1185">Reference proteome</keyword>
<evidence type="ECO:0000313" key="1">
    <source>
        <dbReference type="EMBL" id="KAI3798134.1"/>
    </source>
</evidence>
<gene>
    <name evidence="1" type="ORF">L1987_33403</name>
</gene>
<reference evidence="2" key="1">
    <citation type="journal article" date="2022" name="Mol. Ecol. Resour.">
        <title>The genomes of chicory, endive, great burdock and yacon provide insights into Asteraceae palaeo-polyploidization history and plant inulin production.</title>
        <authorList>
            <person name="Fan W."/>
            <person name="Wang S."/>
            <person name="Wang H."/>
            <person name="Wang A."/>
            <person name="Jiang F."/>
            <person name="Liu H."/>
            <person name="Zhao H."/>
            <person name="Xu D."/>
            <person name="Zhang Y."/>
        </authorList>
    </citation>
    <scope>NUCLEOTIDE SEQUENCE [LARGE SCALE GENOMIC DNA]</scope>
    <source>
        <strain evidence="2">cv. Yunnan</strain>
    </source>
</reference>
<name>A0ACB9HQQ9_9ASTR</name>
<proteinExistence type="predicted"/>
<evidence type="ECO:0000313" key="2">
    <source>
        <dbReference type="Proteomes" id="UP001056120"/>
    </source>
</evidence>
<dbReference type="Proteomes" id="UP001056120">
    <property type="component" value="Linkage Group LG11"/>
</dbReference>
<protein>
    <submittedName>
        <fullName evidence="1">Uncharacterized protein</fullName>
    </submittedName>
</protein>
<organism evidence="1 2">
    <name type="scientific">Smallanthus sonchifolius</name>
    <dbReference type="NCBI Taxonomy" id="185202"/>
    <lineage>
        <taxon>Eukaryota</taxon>
        <taxon>Viridiplantae</taxon>
        <taxon>Streptophyta</taxon>
        <taxon>Embryophyta</taxon>
        <taxon>Tracheophyta</taxon>
        <taxon>Spermatophyta</taxon>
        <taxon>Magnoliopsida</taxon>
        <taxon>eudicotyledons</taxon>
        <taxon>Gunneridae</taxon>
        <taxon>Pentapetalae</taxon>
        <taxon>asterids</taxon>
        <taxon>campanulids</taxon>
        <taxon>Asterales</taxon>
        <taxon>Asteraceae</taxon>
        <taxon>Asteroideae</taxon>
        <taxon>Heliantheae alliance</taxon>
        <taxon>Millerieae</taxon>
        <taxon>Smallanthus</taxon>
    </lineage>
</organism>
<comment type="caution">
    <text evidence="1">The sequence shown here is derived from an EMBL/GenBank/DDBJ whole genome shotgun (WGS) entry which is preliminary data.</text>
</comment>
<reference evidence="1 2" key="2">
    <citation type="journal article" date="2022" name="Mol. Ecol. Resour.">
        <title>The genomes of chicory, endive, great burdock and yacon provide insights into Asteraceae paleo-polyploidization history and plant inulin production.</title>
        <authorList>
            <person name="Fan W."/>
            <person name="Wang S."/>
            <person name="Wang H."/>
            <person name="Wang A."/>
            <person name="Jiang F."/>
            <person name="Liu H."/>
            <person name="Zhao H."/>
            <person name="Xu D."/>
            <person name="Zhang Y."/>
        </authorList>
    </citation>
    <scope>NUCLEOTIDE SEQUENCE [LARGE SCALE GENOMIC DNA]</scope>
    <source>
        <strain evidence="2">cv. Yunnan</strain>
        <tissue evidence="1">Leaves</tissue>
    </source>
</reference>
<accession>A0ACB9HQQ9</accession>
<dbReference type="EMBL" id="CM042028">
    <property type="protein sequence ID" value="KAI3798134.1"/>
    <property type="molecule type" value="Genomic_DNA"/>
</dbReference>